<gene>
    <name evidence="1" type="ORF">CFBP5507_07930</name>
</gene>
<protein>
    <submittedName>
        <fullName evidence="1">Uncharacterized protein</fullName>
    </submittedName>
</protein>
<organism evidence="1 2">
    <name type="scientific">Agrobacterium salinitolerans</name>
    <dbReference type="NCBI Taxonomy" id="1183413"/>
    <lineage>
        <taxon>Bacteria</taxon>
        <taxon>Pseudomonadati</taxon>
        <taxon>Pseudomonadota</taxon>
        <taxon>Alphaproteobacteria</taxon>
        <taxon>Hyphomicrobiales</taxon>
        <taxon>Rhizobiaceae</taxon>
        <taxon>Rhizobium/Agrobacterium group</taxon>
        <taxon>Agrobacterium</taxon>
    </lineage>
</organism>
<evidence type="ECO:0000313" key="1">
    <source>
        <dbReference type="EMBL" id="UYZ06190.1"/>
    </source>
</evidence>
<sequence length="63" mass="7397">MSELTEDRVREIVREEIEQYNKRLLDGFQPMFDLGTLLKPRISADPERQKEILQIAREARGAP</sequence>
<proteinExistence type="predicted"/>
<dbReference type="AlphaFoldDB" id="A0A4Z1QX30"/>
<dbReference type="KEGG" id="asal:CFBP5507_07930"/>
<accession>A0A4Z1QX30</accession>
<dbReference type="Proteomes" id="UP000298735">
    <property type="component" value="Chromosome Circular"/>
</dbReference>
<name>A0A4Z1QX30_9HYPH</name>
<reference evidence="1" key="1">
    <citation type="submission" date="2022-10" db="EMBL/GenBank/DDBJ databases">
        <title>Complete genome sequence of Agrobacterium salinitolerans CFBP5507.</title>
        <authorList>
            <person name="Tchabashvili S."/>
            <person name="Yen H.-C."/>
            <person name="Haryono M."/>
            <person name="Lin Y.-C."/>
            <person name="Lai E.-M."/>
            <person name="Kuo C.-H."/>
        </authorList>
    </citation>
    <scope>NUCLEOTIDE SEQUENCE</scope>
    <source>
        <strain evidence="1">CFBP5507</strain>
    </source>
</reference>
<dbReference type="EMBL" id="CP109968">
    <property type="protein sequence ID" value="UYZ06190.1"/>
    <property type="molecule type" value="Genomic_DNA"/>
</dbReference>
<dbReference type="RefSeq" id="WP_137410574.1">
    <property type="nucleotide sequence ID" value="NZ_CP109968.1"/>
</dbReference>
<evidence type="ECO:0000313" key="2">
    <source>
        <dbReference type="Proteomes" id="UP000298735"/>
    </source>
</evidence>